<accession>A0A8S1XAG2</accession>
<dbReference type="AlphaFoldDB" id="A0A8S1XAG2"/>
<comment type="caution">
    <text evidence="1">The sequence shown here is derived from an EMBL/GenBank/DDBJ whole genome shotgun (WGS) entry which is preliminary data.</text>
</comment>
<gene>
    <name evidence="1" type="ORF">POCTA_138.1.T1160001</name>
</gene>
<proteinExistence type="predicted"/>
<protein>
    <submittedName>
        <fullName evidence="1">Uncharacterized protein</fullName>
    </submittedName>
</protein>
<evidence type="ECO:0000313" key="1">
    <source>
        <dbReference type="EMBL" id="CAD8198040.1"/>
    </source>
</evidence>
<keyword evidence="2" id="KW-1185">Reference proteome</keyword>
<dbReference type="EMBL" id="CAJJDP010000116">
    <property type="protein sequence ID" value="CAD8198040.1"/>
    <property type="molecule type" value="Genomic_DNA"/>
</dbReference>
<sequence length="93" mass="11551">MFQLEIDVIDQRDYSESKRLKGKLAYMPNNYEEFLDKGGYQCKMHSQRATYKHLIQDHLNQSHTLQRQFDFRLYRIMLQRSNLMRKKKMNFWK</sequence>
<reference evidence="1" key="1">
    <citation type="submission" date="2021-01" db="EMBL/GenBank/DDBJ databases">
        <authorList>
            <consortium name="Genoscope - CEA"/>
            <person name="William W."/>
        </authorList>
    </citation>
    <scope>NUCLEOTIDE SEQUENCE</scope>
</reference>
<name>A0A8S1XAG2_PAROT</name>
<organism evidence="1 2">
    <name type="scientific">Paramecium octaurelia</name>
    <dbReference type="NCBI Taxonomy" id="43137"/>
    <lineage>
        <taxon>Eukaryota</taxon>
        <taxon>Sar</taxon>
        <taxon>Alveolata</taxon>
        <taxon>Ciliophora</taxon>
        <taxon>Intramacronucleata</taxon>
        <taxon>Oligohymenophorea</taxon>
        <taxon>Peniculida</taxon>
        <taxon>Parameciidae</taxon>
        <taxon>Paramecium</taxon>
    </lineage>
</organism>
<evidence type="ECO:0000313" key="2">
    <source>
        <dbReference type="Proteomes" id="UP000683925"/>
    </source>
</evidence>
<dbReference type="Proteomes" id="UP000683925">
    <property type="component" value="Unassembled WGS sequence"/>
</dbReference>